<dbReference type="EMBL" id="AFAR01000075">
    <property type="protein sequence ID" value="EGF28657.1"/>
    <property type="molecule type" value="Genomic_DNA"/>
</dbReference>
<gene>
    <name evidence="1" type="ORF">RBWH47_01104</name>
</gene>
<reference evidence="1 2" key="1">
    <citation type="journal article" date="2013" name="Mar. Genomics">
        <title>Expression of sulfatases in Rhodopirellula baltica and the diversity of sulfatases in the genus Rhodopirellula.</title>
        <authorList>
            <person name="Wegner C.E."/>
            <person name="Richter-Heitmann T."/>
            <person name="Klindworth A."/>
            <person name="Klockow C."/>
            <person name="Richter M."/>
            <person name="Achstetter T."/>
            <person name="Glockner F.O."/>
            <person name="Harder J."/>
        </authorList>
    </citation>
    <scope>NUCLEOTIDE SEQUENCE [LARGE SCALE GENOMIC DNA]</scope>
    <source>
        <strain evidence="1 2">WH47</strain>
    </source>
</reference>
<accession>F2ANY9</accession>
<protein>
    <submittedName>
        <fullName evidence="1">Uncharacterized protein</fullName>
    </submittedName>
</protein>
<dbReference type="PATRIC" id="fig|991778.3.peg.1485"/>
<proteinExistence type="predicted"/>
<dbReference type="Proteomes" id="UP000006222">
    <property type="component" value="Unassembled WGS sequence"/>
</dbReference>
<evidence type="ECO:0000313" key="2">
    <source>
        <dbReference type="Proteomes" id="UP000006222"/>
    </source>
</evidence>
<evidence type="ECO:0000313" key="1">
    <source>
        <dbReference type="EMBL" id="EGF28657.1"/>
    </source>
</evidence>
<sequence>MTTADRHILSQFARAVFSHSSTLLAAEPMNSTIPSPELLECLGRRADSSAQRIRTNPTCKRAAILSPLPKHPERAMG</sequence>
<name>F2ANY9_RHOBT</name>
<organism evidence="1 2">
    <name type="scientific">Rhodopirellula baltica WH47</name>
    <dbReference type="NCBI Taxonomy" id="991778"/>
    <lineage>
        <taxon>Bacteria</taxon>
        <taxon>Pseudomonadati</taxon>
        <taxon>Planctomycetota</taxon>
        <taxon>Planctomycetia</taxon>
        <taxon>Pirellulales</taxon>
        <taxon>Pirellulaceae</taxon>
        <taxon>Rhodopirellula</taxon>
    </lineage>
</organism>
<dbReference type="AlphaFoldDB" id="F2ANY9"/>
<comment type="caution">
    <text evidence="1">The sequence shown here is derived from an EMBL/GenBank/DDBJ whole genome shotgun (WGS) entry which is preliminary data.</text>
</comment>